<evidence type="ECO:0000256" key="7">
    <source>
        <dbReference type="SAM" id="MobiDB-lite"/>
    </source>
</evidence>
<feature type="domain" description="B30.2/SPRY" evidence="8">
    <location>
        <begin position="283"/>
        <end position="472"/>
    </location>
</feature>
<dbReference type="InterPro" id="IPR049455">
    <property type="entry name" value="ASH2-like_PHD"/>
</dbReference>
<feature type="region of interest" description="Disordered" evidence="7">
    <location>
        <begin position="191"/>
        <end position="257"/>
    </location>
</feature>
<dbReference type="OrthoDB" id="21243at2759"/>
<evidence type="ECO:0000256" key="2">
    <source>
        <dbReference type="ARBA" id="ARBA00022723"/>
    </source>
</evidence>
<evidence type="ECO:0000259" key="8">
    <source>
        <dbReference type="PROSITE" id="PS50188"/>
    </source>
</evidence>
<gene>
    <name evidence="9" type="ORF">BCV72DRAFT_121722</name>
</gene>
<evidence type="ECO:0000256" key="3">
    <source>
        <dbReference type="ARBA" id="ARBA00022771"/>
    </source>
</evidence>
<dbReference type="PANTHER" id="PTHR10598:SF0">
    <property type="entry name" value="SET1_ASH2 HISTONE METHYLTRANSFERASE COMPLEX SUBUNIT ASH2"/>
    <property type="match status" value="1"/>
</dbReference>
<dbReference type="PROSITE" id="PS50188">
    <property type="entry name" value="B302_SPRY"/>
    <property type="match status" value="1"/>
</dbReference>
<dbReference type="Pfam" id="PF00622">
    <property type="entry name" value="SPRY"/>
    <property type="match status" value="1"/>
</dbReference>
<proteinExistence type="inferred from homology"/>
<dbReference type="InterPro" id="IPR019786">
    <property type="entry name" value="Zinc_finger_PHD-type_CS"/>
</dbReference>
<keyword evidence="5" id="KW-0539">Nucleus</keyword>
<dbReference type="GO" id="GO:0008270">
    <property type="term" value="F:zinc ion binding"/>
    <property type="evidence" value="ECO:0007669"/>
    <property type="project" value="UniProtKB-KW"/>
</dbReference>
<dbReference type="InterPro" id="IPR001965">
    <property type="entry name" value="Znf_PHD"/>
</dbReference>
<dbReference type="InterPro" id="IPR003877">
    <property type="entry name" value="SPRY_dom"/>
</dbReference>
<dbReference type="PROSITE" id="PS01359">
    <property type="entry name" value="ZF_PHD_1"/>
    <property type="match status" value="1"/>
</dbReference>
<accession>A0A1X0R3E2</accession>
<evidence type="ECO:0000256" key="1">
    <source>
        <dbReference type="ARBA" id="ARBA00004123"/>
    </source>
</evidence>
<dbReference type="GO" id="GO:0000976">
    <property type="term" value="F:transcription cis-regulatory region binding"/>
    <property type="evidence" value="ECO:0007669"/>
    <property type="project" value="TreeGrafter"/>
</dbReference>
<dbReference type="Pfam" id="PF21257">
    <property type="entry name" value="PHD_ash2p_like"/>
    <property type="match status" value="1"/>
</dbReference>
<organism evidence="9">
    <name type="scientific">Rhizopus microsporus var. microsporus</name>
    <dbReference type="NCBI Taxonomy" id="86635"/>
    <lineage>
        <taxon>Eukaryota</taxon>
        <taxon>Fungi</taxon>
        <taxon>Fungi incertae sedis</taxon>
        <taxon>Mucoromycota</taxon>
        <taxon>Mucoromycotina</taxon>
        <taxon>Mucoromycetes</taxon>
        <taxon>Mucorales</taxon>
        <taxon>Mucorineae</taxon>
        <taxon>Rhizopodaceae</taxon>
        <taxon>Rhizopus</taxon>
    </lineage>
</organism>
<dbReference type="Proteomes" id="UP000242414">
    <property type="component" value="Unassembled WGS sequence"/>
</dbReference>
<evidence type="ECO:0000313" key="9">
    <source>
        <dbReference type="EMBL" id="ORE06529.1"/>
    </source>
</evidence>
<keyword evidence="4" id="KW-0862">Zinc</keyword>
<keyword evidence="3" id="KW-0863">Zinc-finger</keyword>
<dbReference type="InterPro" id="IPR053835">
    <property type="entry name" value="ASH2L-like_WH"/>
</dbReference>
<dbReference type="CDD" id="cd12872">
    <property type="entry name" value="SPRY_Ash2"/>
    <property type="match status" value="1"/>
</dbReference>
<dbReference type="InterPro" id="IPR001870">
    <property type="entry name" value="B30.2/SPRY"/>
</dbReference>
<dbReference type="InterPro" id="IPR043136">
    <property type="entry name" value="B30.2/SPRY_sf"/>
</dbReference>
<dbReference type="Pfam" id="PF21198">
    <property type="entry name" value="ASH2L-like_WH"/>
    <property type="match status" value="1"/>
</dbReference>
<feature type="region of interest" description="Disordered" evidence="7">
    <location>
        <begin position="516"/>
        <end position="539"/>
    </location>
</feature>
<feature type="compositionally biased region" description="Polar residues" evidence="7">
    <location>
        <begin position="242"/>
        <end position="257"/>
    </location>
</feature>
<dbReference type="GO" id="GO:0048188">
    <property type="term" value="C:Set1C/COMPASS complex"/>
    <property type="evidence" value="ECO:0007669"/>
    <property type="project" value="InterPro"/>
</dbReference>
<dbReference type="AlphaFoldDB" id="A0A1X0R3E2"/>
<dbReference type="InterPro" id="IPR011011">
    <property type="entry name" value="Znf_FYVE_PHD"/>
</dbReference>
<dbReference type="PANTHER" id="PTHR10598">
    <property type="entry name" value="SET1/ASH2 HISTONE METHYLTRANSFERASE COMPLEX SUBUNIT ASH2"/>
    <property type="match status" value="1"/>
</dbReference>
<name>A0A1X0R3E2_RHIZD</name>
<comment type="subcellular location">
    <subcellularLocation>
        <location evidence="1">Nucleus</location>
    </subcellularLocation>
</comment>
<keyword evidence="2" id="KW-0479">Metal-binding</keyword>
<sequence length="611" mass="69762">MTNSDLVWNDTHTLNSQNKYCYCGKDRNLLQVSLQCRFCKNWFHVECTTVANPPNILFTTNYTFVCRNCNESHVETFERTTAGWKEICSTTIANLILEEIVCRVGIDHRELFDGRNATLMQEWRPEEYYFNKKEIIPFVDKHWASLCTERSRTSTWWATLGSCLYSSKDTFIAQDEKERSAGSDFRLADPNLWNIRPNGSQHGNKAPSSSSRKEKRKEPSKSTTTTTTTAENKSSASPPVHTASSSQSNSPVPYTSNPLPVMFPPGTANADHPFNRFGFKYIPCEPSILKLVGYQQAENEGGCTISVPDKSPYVSVSKDGLTVTTDKGFRMCRANVGVKEGNWFWEAVIQNAAGPSCTDGPHVRIGWARREACLNAPVGYDGYSYGYRDRTGDKVFCSRPEKYGESFQTGDVIGLYISLPPKNKDHFKSASRRRIPIAYKEHLWFEEKDFRPSKEMEALADPYRKEEDTYEPKILKGSYITIYKNGVNQGVMFTDLFDFEDFGRLPQAMVAKRAKKRRKLKNNGQNEDNPTEHKLWTEDPPIEDDGTLGYYPAISVFKGGVVTCNFGPQFQYPPTDQEENWKPISQRYDEYMAEECVWDLLDEVSRSLRQQ</sequence>
<feature type="compositionally biased region" description="Low complexity" evidence="7">
    <location>
        <begin position="221"/>
        <end position="237"/>
    </location>
</feature>
<evidence type="ECO:0000256" key="4">
    <source>
        <dbReference type="ARBA" id="ARBA00022833"/>
    </source>
</evidence>
<dbReference type="SMART" id="SM00449">
    <property type="entry name" value="SPRY"/>
    <property type="match status" value="1"/>
</dbReference>
<reference evidence="9" key="1">
    <citation type="journal article" date="2016" name="Proc. Natl. Acad. Sci. U.S.A.">
        <title>Lipid metabolic changes in an early divergent fungus govern the establishment of a mutualistic symbiosis with endobacteria.</title>
        <authorList>
            <person name="Lastovetsky O.A."/>
            <person name="Gaspar M.L."/>
            <person name="Mondo S.J."/>
            <person name="LaButti K.M."/>
            <person name="Sandor L."/>
            <person name="Grigoriev I.V."/>
            <person name="Henry S.A."/>
            <person name="Pawlowska T.E."/>
        </authorList>
    </citation>
    <scope>NUCLEOTIDE SEQUENCE [LARGE SCALE GENOMIC DNA]</scope>
    <source>
        <strain evidence="9">ATCC 52814</strain>
    </source>
</reference>
<dbReference type="Gene3D" id="2.60.120.920">
    <property type="match status" value="1"/>
</dbReference>
<comment type="similarity">
    <text evidence="6">Belongs to the cclA family.</text>
</comment>
<dbReference type="EMBL" id="KV921921">
    <property type="protein sequence ID" value="ORE06529.1"/>
    <property type="molecule type" value="Genomic_DNA"/>
</dbReference>
<dbReference type="InterPro" id="IPR037353">
    <property type="entry name" value="ASH2"/>
</dbReference>
<dbReference type="VEuPathDB" id="FungiDB:BCV72DRAFT_121722"/>
<dbReference type="SMART" id="SM00249">
    <property type="entry name" value="PHD"/>
    <property type="match status" value="1"/>
</dbReference>
<evidence type="ECO:0000256" key="6">
    <source>
        <dbReference type="ARBA" id="ARBA00038149"/>
    </source>
</evidence>
<dbReference type="SUPFAM" id="SSF57903">
    <property type="entry name" value="FYVE/PHD zinc finger"/>
    <property type="match status" value="1"/>
</dbReference>
<dbReference type="InterPro" id="IPR013320">
    <property type="entry name" value="ConA-like_dom_sf"/>
</dbReference>
<evidence type="ECO:0000256" key="5">
    <source>
        <dbReference type="ARBA" id="ARBA00023242"/>
    </source>
</evidence>
<dbReference type="SUPFAM" id="SSF49899">
    <property type="entry name" value="Concanavalin A-like lectins/glucanases"/>
    <property type="match status" value="1"/>
</dbReference>
<protein>
    <recommendedName>
        <fullName evidence="8">B30.2/SPRY domain-containing protein</fullName>
    </recommendedName>
</protein>
<dbReference type="Gene3D" id="3.90.980.20">
    <property type="match status" value="1"/>
</dbReference>